<sequence>MMPIVRCYLERWAEVEVDIDFNDDNRLVRKVLAPHRLITCAKPHYIQEHGMPEDLQPLNTITD</sequence>
<accession>A0AAI9HYB5</accession>
<protein>
    <submittedName>
        <fullName evidence="1">Uncharacterized protein</fullName>
    </submittedName>
</protein>
<comment type="caution">
    <text evidence="1">The sequence shown here is derived from an EMBL/GenBank/DDBJ whole genome shotgun (WGS) entry which is preliminary data.</text>
</comment>
<name>A0AAI9HYB5_PROST</name>
<dbReference type="Gene3D" id="3.40.190.290">
    <property type="match status" value="1"/>
</dbReference>
<gene>
    <name evidence="1" type="ORF">JRA39_001004</name>
</gene>
<dbReference type="EMBL" id="AAZDVE040000005">
    <property type="protein sequence ID" value="EMP9431988.1"/>
    <property type="molecule type" value="Genomic_DNA"/>
</dbReference>
<proteinExistence type="predicted"/>
<reference evidence="1" key="1">
    <citation type="submission" date="2024-02" db="EMBL/GenBank/DDBJ databases">
        <authorList>
            <consortium name="Clinical and Environmental Microbiology Branch: Whole genome sequencing antimicrobial resistance pathogens in the healthcare setting"/>
        </authorList>
    </citation>
    <scope>NUCLEOTIDE SEQUENCE</scope>
    <source>
        <strain evidence="1">2020GO-00142</strain>
    </source>
</reference>
<dbReference type="RefSeq" id="WP_163860696.1">
    <property type="nucleotide sequence ID" value="NZ_CP119540.1"/>
</dbReference>
<dbReference type="AlphaFoldDB" id="A0AAI9HYB5"/>
<evidence type="ECO:0000313" key="1">
    <source>
        <dbReference type="EMBL" id="EMP9431988.1"/>
    </source>
</evidence>
<organism evidence="1">
    <name type="scientific">Providencia stuartii</name>
    <dbReference type="NCBI Taxonomy" id="588"/>
    <lineage>
        <taxon>Bacteria</taxon>
        <taxon>Pseudomonadati</taxon>
        <taxon>Pseudomonadota</taxon>
        <taxon>Gammaproteobacteria</taxon>
        <taxon>Enterobacterales</taxon>
        <taxon>Morganellaceae</taxon>
        <taxon>Providencia</taxon>
    </lineage>
</organism>